<reference evidence="1" key="1">
    <citation type="journal article" date="2014" name="Front. Microbiol.">
        <title>High frequency of phylogenetically diverse reductive dehalogenase-homologous genes in deep subseafloor sedimentary metagenomes.</title>
        <authorList>
            <person name="Kawai M."/>
            <person name="Futagami T."/>
            <person name="Toyoda A."/>
            <person name="Takaki Y."/>
            <person name="Nishi S."/>
            <person name="Hori S."/>
            <person name="Arai W."/>
            <person name="Tsubouchi T."/>
            <person name="Morono Y."/>
            <person name="Uchiyama I."/>
            <person name="Ito T."/>
            <person name="Fujiyama A."/>
            <person name="Inagaki F."/>
            <person name="Takami H."/>
        </authorList>
    </citation>
    <scope>NUCLEOTIDE SEQUENCE</scope>
    <source>
        <strain evidence="1">Expedition CK06-06</strain>
    </source>
</reference>
<protein>
    <recommendedName>
        <fullName evidence="2">Deacetylase sirtuin-type domain-containing protein</fullName>
    </recommendedName>
</protein>
<gene>
    <name evidence="1" type="ORF">S03H2_02781</name>
</gene>
<dbReference type="InterPro" id="IPR029035">
    <property type="entry name" value="DHS-like_NAD/FAD-binding_dom"/>
</dbReference>
<evidence type="ECO:0008006" key="2">
    <source>
        <dbReference type="Google" id="ProtNLM"/>
    </source>
</evidence>
<comment type="caution">
    <text evidence="1">The sequence shown here is derived from an EMBL/GenBank/DDBJ whole genome shotgun (WGS) entry which is preliminary data.</text>
</comment>
<sequence>MSDKPFKTVYFLGAGASHASRFSLPLMKGFFNKKDFSEAEYPNLKEFIHQVAPHTDIEGVNLEDLITHLELSLDDMGAKWQQERTLERKARQELYTYIRKRLSLPEKGPYYCELHLKLAKTLEDVDSILTLNYDLVMDFALLQEAKDRDQRRSSPKGDILERSHYLLHDLELAAVAEWPTRYYDHIGKGLYIKLHGSIDWLYCPNPVCNYHQLVFISRQPGRPRIDPGAPCSGCGTALSPVIVPPTMRKSLQRFPKLGYLWNAAFRELKEANRLIFFGVSLPKSDYLLRWLIRESTVSRERSPELILIDLEQEKERLTRELGELTEPKETRWCSSIGEFFEKEL</sequence>
<dbReference type="SUPFAM" id="SSF52467">
    <property type="entry name" value="DHS-like NAD/FAD-binding domain"/>
    <property type="match status" value="1"/>
</dbReference>
<name>X1E487_9ZZZZ</name>
<dbReference type="AlphaFoldDB" id="X1E487"/>
<accession>X1E487</accession>
<proteinExistence type="predicted"/>
<evidence type="ECO:0000313" key="1">
    <source>
        <dbReference type="EMBL" id="GAH27367.1"/>
    </source>
</evidence>
<dbReference type="EMBL" id="BARU01000969">
    <property type="protein sequence ID" value="GAH27367.1"/>
    <property type="molecule type" value="Genomic_DNA"/>
</dbReference>
<organism evidence="1">
    <name type="scientific">marine sediment metagenome</name>
    <dbReference type="NCBI Taxonomy" id="412755"/>
    <lineage>
        <taxon>unclassified sequences</taxon>
        <taxon>metagenomes</taxon>
        <taxon>ecological metagenomes</taxon>
    </lineage>
</organism>